<dbReference type="Pfam" id="PF11368">
    <property type="entry name" value="DUF3169"/>
    <property type="match status" value="1"/>
</dbReference>
<sequence length="226" mass="25138">MKTVYKMLLGALLGFLGAYCLLAAEFELALLDAAFEATLVITGLTILFIIYCFSGISRMKKRVSLSVSGDEEDELEAKQYRTFTDLTLANTVSTILSIVAIGMAIVTEQLIWLIVVNAALFLITIILSYTAISVLKLVYPNRNLPSPSDKDYGKKLLAISDEGEKHVMLDGLFHTYQMMNILLTGAMFIMILYSLGANHSQLFSIIVIGLVMIILNAYYMLKIRNR</sequence>
<accession>A0A081L8T3</accession>
<keyword evidence="1" id="KW-0812">Transmembrane</keyword>
<organism evidence="2 3">
    <name type="scientific">Bacillus zhangzhouensis</name>
    <dbReference type="NCBI Taxonomy" id="1178540"/>
    <lineage>
        <taxon>Bacteria</taxon>
        <taxon>Bacillati</taxon>
        <taxon>Bacillota</taxon>
        <taxon>Bacilli</taxon>
        <taxon>Bacillales</taxon>
        <taxon>Bacillaceae</taxon>
        <taxon>Bacillus</taxon>
    </lineage>
</organism>
<dbReference type="EMBL" id="JOTP01000018">
    <property type="protein sequence ID" value="KEP25659.1"/>
    <property type="molecule type" value="Genomic_DNA"/>
</dbReference>
<feature type="transmembrane region" description="Helical" evidence="1">
    <location>
        <begin position="202"/>
        <end position="221"/>
    </location>
</feature>
<dbReference type="OrthoDB" id="2199273at2"/>
<feature type="transmembrane region" description="Helical" evidence="1">
    <location>
        <begin position="178"/>
        <end position="196"/>
    </location>
</feature>
<feature type="transmembrane region" description="Helical" evidence="1">
    <location>
        <begin position="33"/>
        <end position="53"/>
    </location>
</feature>
<evidence type="ECO:0000256" key="1">
    <source>
        <dbReference type="SAM" id="Phobius"/>
    </source>
</evidence>
<comment type="caution">
    <text evidence="2">The sequence shown here is derived from an EMBL/GenBank/DDBJ whole genome shotgun (WGS) entry which is preliminary data.</text>
</comment>
<protein>
    <submittedName>
        <fullName evidence="2">Membrane protein</fullName>
    </submittedName>
</protein>
<feature type="transmembrane region" description="Helical" evidence="1">
    <location>
        <begin position="86"/>
        <end position="105"/>
    </location>
</feature>
<evidence type="ECO:0000313" key="3">
    <source>
        <dbReference type="Proteomes" id="UP000028091"/>
    </source>
</evidence>
<proteinExistence type="predicted"/>
<name>A0A081L8T3_9BACI</name>
<dbReference type="InterPro" id="IPR021509">
    <property type="entry name" value="DUF3169"/>
</dbReference>
<gene>
    <name evidence="2" type="ORF">BA70_06140</name>
</gene>
<dbReference type="RefSeq" id="WP_034323318.1">
    <property type="nucleotide sequence ID" value="NZ_JOTP01000018.1"/>
</dbReference>
<evidence type="ECO:0000313" key="2">
    <source>
        <dbReference type="EMBL" id="KEP25659.1"/>
    </source>
</evidence>
<keyword evidence="1" id="KW-0472">Membrane</keyword>
<dbReference type="eggNOG" id="ENOG503219D">
    <property type="taxonomic scope" value="Bacteria"/>
</dbReference>
<dbReference type="Proteomes" id="UP000028091">
    <property type="component" value="Unassembled WGS sequence"/>
</dbReference>
<dbReference type="AlphaFoldDB" id="A0A081L8T3"/>
<reference evidence="2 3" key="1">
    <citation type="submission" date="2012-09" db="EMBL/GenBank/DDBJ databases">
        <title>Genome Sequence of Bacillus sp. DW5-4.</title>
        <authorList>
            <person name="Lai Q."/>
            <person name="Liu Y."/>
            <person name="Shao Z."/>
        </authorList>
    </citation>
    <scope>NUCLEOTIDE SEQUENCE [LARGE SCALE GENOMIC DNA]</scope>
    <source>
        <strain evidence="2 3">DW5-4</strain>
    </source>
</reference>
<keyword evidence="3" id="KW-1185">Reference proteome</keyword>
<keyword evidence="1" id="KW-1133">Transmembrane helix</keyword>
<feature type="transmembrane region" description="Helical" evidence="1">
    <location>
        <begin position="111"/>
        <end position="132"/>
    </location>
</feature>